<dbReference type="InterPro" id="IPR000086">
    <property type="entry name" value="NUDIX_hydrolase_dom"/>
</dbReference>
<evidence type="ECO:0000313" key="5">
    <source>
        <dbReference type="Proteomes" id="UP000306985"/>
    </source>
</evidence>
<dbReference type="AlphaFoldDB" id="A0A4U6Q870"/>
<dbReference type="PROSITE" id="PS51462">
    <property type="entry name" value="NUDIX"/>
    <property type="match status" value="1"/>
</dbReference>
<protein>
    <submittedName>
        <fullName evidence="4">NUDIX hydrolase</fullName>
    </submittedName>
</protein>
<name>A0A4U6Q870_9ACTN</name>
<dbReference type="InterPro" id="IPR015797">
    <property type="entry name" value="NUDIX_hydrolase-like_dom_sf"/>
</dbReference>
<dbReference type="GO" id="GO:0016787">
    <property type="term" value="F:hydrolase activity"/>
    <property type="evidence" value="ECO:0007669"/>
    <property type="project" value="UniProtKB-KW"/>
</dbReference>
<dbReference type="GO" id="GO:0005829">
    <property type="term" value="C:cytosol"/>
    <property type="evidence" value="ECO:0007669"/>
    <property type="project" value="TreeGrafter"/>
</dbReference>
<feature type="compositionally biased region" description="Polar residues" evidence="2">
    <location>
        <begin position="205"/>
        <end position="216"/>
    </location>
</feature>
<dbReference type="GO" id="GO:0019693">
    <property type="term" value="P:ribose phosphate metabolic process"/>
    <property type="evidence" value="ECO:0007669"/>
    <property type="project" value="TreeGrafter"/>
</dbReference>
<keyword evidence="5" id="KW-1185">Reference proteome</keyword>
<organism evidence="4 5">
    <name type="scientific">Nakamurella flava</name>
    <dbReference type="NCBI Taxonomy" id="2576308"/>
    <lineage>
        <taxon>Bacteria</taxon>
        <taxon>Bacillati</taxon>
        <taxon>Actinomycetota</taxon>
        <taxon>Actinomycetes</taxon>
        <taxon>Nakamurellales</taxon>
        <taxon>Nakamurellaceae</taxon>
        <taxon>Nakamurella</taxon>
    </lineage>
</organism>
<keyword evidence="1 4" id="KW-0378">Hydrolase</keyword>
<evidence type="ECO:0000256" key="2">
    <source>
        <dbReference type="SAM" id="MobiDB-lite"/>
    </source>
</evidence>
<feature type="region of interest" description="Disordered" evidence="2">
    <location>
        <begin position="162"/>
        <end position="216"/>
    </location>
</feature>
<dbReference type="Pfam" id="PF00293">
    <property type="entry name" value="NUDIX"/>
    <property type="match status" value="1"/>
</dbReference>
<gene>
    <name evidence="4" type="ORF">FDO65_21620</name>
</gene>
<dbReference type="SUPFAM" id="SSF55811">
    <property type="entry name" value="Nudix"/>
    <property type="match status" value="1"/>
</dbReference>
<dbReference type="Gene3D" id="3.90.79.10">
    <property type="entry name" value="Nucleoside Triphosphate Pyrophosphohydrolase"/>
    <property type="match status" value="1"/>
</dbReference>
<evidence type="ECO:0000256" key="1">
    <source>
        <dbReference type="ARBA" id="ARBA00022801"/>
    </source>
</evidence>
<dbReference type="GO" id="GO:0006753">
    <property type="term" value="P:nucleoside phosphate metabolic process"/>
    <property type="evidence" value="ECO:0007669"/>
    <property type="project" value="TreeGrafter"/>
</dbReference>
<evidence type="ECO:0000259" key="3">
    <source>
        <dbReference type="PROSITE" id="PS51462"/>
    </source>
</evidence>
<dbReference type="Proteomes" id="UP000306985">
    <property type="component" value="Unassembled WGS sequence"/>
</dbReference>
<dbReference type="OrthoDB" id="9806150at2"/>
<accession>A0A4U6Q870</accession>
<comment type="caution">
    <text evidence="4">The sequence shown here is derived from an EMBL/GenBank/DDBJ whole genome shotgun (WGS) entry which is preliminary data.</text>
</comment>
<feature type="domain" description="Nudix hydrolase" evidence="3">
    <location>
        <begin position="13"/>
        <end position="151"/>
    </location>
</feature>
<dbReference type="PANTHER" id="PTHR11839">
    <property type="entry name" value="UDP/ADP-SUGAR PYROPHOSPHATASE"/>
    <property type="match status" value="1"/>
</dbReference>
<sequence>MPGGGMADREVVEHDAAVAVVALDVPDEGRGAPTVVLIEQYRSPVRRRLWELPAGLMDIADEPAHTTAARELLEETGYEADHWSVLLDVATSPGFTDEMVRIYLATGLRQVGRPDAGEHEEAEIRVVHIPLDEAVTAALDGRIVNVMAVAGVLAARSVLDSGRRPRGLDDAAPGLPFTGVDRGLTPPGAGPVPAAPPLGDGARSETASTGSDPAGR</sequence>
<dbReference type="EMBL" id="SZZH01000008">
    <property type="protein sequence ID" value="TKV56194.1"/>
    <property type="molecule type" value="Genomic_DNA"/>
</dbReference>
<reference evidence="4 5" key="1">
    <citation type="submission" date="2019-05" db="EMBL/GenBank/DDBJ databases">
        <title>Nakamurella sp. N5BH11, whole genome shotgun sequence.</title>
        <authorList>
            <person name="Tuo L."/>
        </authorList>
    </citation>
    <scope>NUCLEOTIDE SEQUENCE [LARGE SCALE GENOMIC DNA]</scope>
    <source>
        <strain evidence="4 5">N5BH11</strain>
    </source>
</reference>
<proteinExistence type="predicted"/>
<evidence type="ECO:0000313" key="4">
    <source>
        <dbReference type="EMBL" id="TKV56194.1"/>
    </source>
</evidence>
<dbReference type="PANTHER" id="PTHR11839:SF31">
    <property type="entry name" value="ADP-RIBOSE PYROPHOSPHATASE"/>
    <property type="match status" value="1"/>
</dbReference>